<dbReference type="OrthoDB" id="9802658at2"/>
<evidence type="ECO:0000256" key="1">
    <source>
        <dbReference type="ARBA" id="ARBA00001933"/>
    </source>
</evidence>
<dbReference type="CDD" id="cd06830">
    <property type="entry name" value="PLPDE_III_ADC"/>
    <property type="match status" value="1"/>
</dbReference>
<dbReference type="PANTHER" id="PTHR43295:SF9">
    <property type="entry name" value="BIOSYNTHETIC ARGININE DECARBOXYLASE"/>
    <property type="match status" value="1"/>
</dbReference>
<proteinExistence type="inferred from homology"/>
<dbReference type="FunFam" id="3.20.20.10:FF:000001">
    <property type="entry name" value="Biosynthetic arginine decarboxylase"/>
    <property type="match status" value="1"/>
</dbReference>
<comment type="caution">
    <text evidence="12">Lacks conserved residue(s) required for the propagation of feature annotation.</text>
</comment>
<evidence type="ECO:0000259" key="15">
    <source>
        <dbReference type="Pfam" id="PF02784"/>
    </source>
</evidence>
<dbReference type="Gene3D" id="1.10.287.3440">
    <property type="match status" value="1"/>
</dbReference>
<dbReference type="Gene3D" id="1.20.58.930">
    <property type="match status" value="1"/>
</dbReference>
<dbReference type="PANTHER" id="PTHR43295">
    <property type="entry name" value="ARGININE DECARBOXYLASE"/>
    <property type="match status" value="1"/>
</dbReference>
<dbReference type="EMBL" id="CP035467">
    <property type="protein sequence ID" value="QCW84905.1"/>
    <property type="molecule type" value="Genomic_DNA"/>
</dbReference>
<dbReference type="PIRSF" id="PIRSF001336">
    <property type="entry name" value="Arg_decrbxlase"/>
    <property type="match status" value="1"/>
</dbReference>
<comment type="pathway">
    <text evidence="12">Amine and polyamine biosynthesis; agmatine biosynthesis; agmatine from L-arginine: step 1/1.</text>
</comment>
<evidence type="ECO:0000259" key="17">
    <source>
        <dbReference type="Pfam" id="PF17944"/>
    </source>
</evidence>
<dbReference type="InterPro" id="IPR041128">
    <property type="entry name" value="Arg_decarbox_C"/>
</dbReference>
<organism evidence="18 19">
    <name type="scientific">Methylotuvimicrobium buryatense</name>
    <name type="common">Methylomicrobium buryatense</name>
    <dbReference type="NCBI Taxonomy" id="95641"/>
    <lineage>
        <taxon>Bacteria</taxon>
        <taxon>Pseudomonadati</taxon>
        <taxon>Pseudomonadota</taxon>
        <taxon>Gammaproteobacteria</taxon>
        <taxon>Methylococcales</taxon>
        <taxon>Methylococcaceae</taxon>
        <taxon>Methylotuvimicrobium</taxon>
    </lineage>
</organism>
<dbReference type="PRINTS" id="PR01180">
    <property type="entry name" value="ARGDCRBXLASE"/>
</dbReference>
<dbReference type="Pfam" id="PF17944">
    <property type="entry name" value="Arg_decarbox_C"/>
    <property type="match status" value="1"/>
</dbReference>
<evidence type="ECO:0000313" key="19">
    <source>
        <dbReference type="Proteomes" id="UP000305881"/>
    </source>
</evidence>
<dbReference type="HAMAP" id="MF_01417">
    <property type="entry name" value="SpeA"/>
    <property type="match status" value="1"/>
</dbReference>
<dbReference type="PRINTS" id="PR01179">
    <property type="entry name" value="ODADCRBXLASE"/>
</dbReference>
<keyword evidence="10 12" id="KW-0620">Polyamine biosynthesis</keyword>
<keyword evidence="5 12" id="KW-0479">Metal-binding</keyword>
<name>A0A4V1IKH3_METBY</name>
<protein>
    <recommendedName>
        <fullName evidence="12">Biosynthetic arginine decarboxylase</fullName>
        <shortName evidence="12">ADC</shortName>
        <ecNumber evidence="12">4.1.1.19</ecNumber>
    </recommendedName>
</protein>
<dbReference type="NCBIfam" id="NF003763">
    <property type="entry name" value="PRK05354.1"/>
    <property type="match status" value="1"/>
</dbReference>
<dbReference type="InterPro" id="IPR009006">
    <property type="entry name" value="Ala_racemase/Decarboxylase_C"/>
</dbReference>
<keyword evidence="6 12" id="KW-0210">Decarboxylase</keyword>
<evidence type="ECO:0000256" key="7">
    <source>
        <dbReference type="ARBA" id="ARBA00022842"/>
    </source>
</evidence>
<dbReference type="STRING" id="675511.GCA_000341735_03865"/>
<evidence type="ECO:0000256" key="3">
    <source>
        <dbReference type="ARBA" id="ARBA00002257"/>
    </source>
</evidence>
<evidence type="ECO:0000259" key="16">
    <source>
        <dbReference type="Pfam" id="PF17810"/>
    </source>
</evidence>
<reference evidence="19" key="1">
    <citation type="journal article" date="2019" name="J. Bacteriol.">
        <title>A Mutagenic Screen Identifies a TonB-Dependent Receptor Required for the Lanthanide Metal Switch in the Type I Methanotroph 'Methylotuvimicrobium buryatense' 5GB1C.</title>
        <authorList>
            <person name="Groom J.D."/>
            <person name="Ford S.M."/>
            <person name="Pesesky M.W."/>
            <person name="Lidstrom M.E."/>
        </authorList>
    </citation>
    <scope>NUCLEOTIDE SEQUENCE [LARGE SCALE GENOMIC DNA]</scope>
    <source>
        <strain evidence="19">5GB1C</strain>
    </source>
</reference>
<comment type="similarity">
    <text evidence="4 12">Belongs to the Orn/Lys/Arg decarboxylase class-II family. SpeA subfamily.</text>
</comment>
<comment type="catalytic activity">
    <reaction evidence="12">
        <text>L-arginine + H(+) = agmatine + CO2</text>
        <dbReference type="Rhea" id="RHEA:17641"/>
        <dbReference type="ChEBI" id="CHEBI:15378"/>
        <dbReference type="ChEBI" id="CHEBI:16526"/>
        <dbReference type="ChEBI" id="CHEBI:32682"/>
        <dbReference type="ChEBI" id="CHEBI:58145"/>
        <dbReference type="EC" id="4.1.1.19"/>
    </reaction>
</comment>
<dbReference type="UniPathway" id="UPA00186">
    <property type="reaction ID" value="UER00284"/>
</dbReference>
<evidence type="ECO:0000256" key="11">
    <source>
        <dbReference type="ARBA" id="ARBA00023239"/>
    </source>
</evidence>
<feature type="active site" description="Proton donor" evidence="14">
    <location>
        <position position="519"/>
    </location>
</feature>
<dbReference type="NCBIfam" id="TIGR01273">
    <property type="entry name" value="speA"/>
    <property type="match status" value="1"/>
</dbReference>
<feature type="domain" description="Orn/DAP/Arg decarboxylase 2 N-terminal" evidence="15">
    <location>
        <begin position="126"/>
        <end position="377"/>
    </location>
</feature>
<dbReference type="Gene3D" id="3.20.20.10">
    <property type="entry name" value="Alanine racemase"/>
    <property type="match status" value="1"/>
</dbReference>
<dbReference type="InterPro" id="IPR022644">
    <property type="entry name" value="De-COase2_N"/>
</dbReference>
<evidence type="ECO:0000256" key="2">
    <source>
        <dbReference type="ARBA" id="ARBA00001946"/>
    </source>
</evidence>
<keyword evidence="11 12" id="KW-0456">Lyase</keyword>
<keyword evidence="8 12" id="KW-0663">Pyridoxal phosphate</keyword>
<evidence type="ECO:0000256" key="6">
    <source>
        <dbReference type="ARBA" id="ARBA00022793"/>
    </source>
</evidence>
<comment type="cofactor">
    <cofactor evidence="2 12">
        <name>Mg(2+)</name>
        <dbReference type="ChEBI" id="CHEBI:18420"/>
    </cofactor>
</comment>
<gene>
    <name evidence="12 18" type="primary">speA</name>
    <name evidence="18" type="ORF">EQU24_17915</name>
</gene>
<evidence type="ECO:0000256" key="10">
    <source>
        <dbReference type="ARBA" id="ARBA00023115"/>
    </source>
</evidence>
<dbReference type="SUPFAM" id="SSF50621">
    <property type="entry name" value="Alanine racemase C-terminal domain-like"/>
    <property type="match status" value="1"/>
</dbReference>
<dbReference type="InterPro" id="IPR040634">
    <property type="entry name" value="Arg_decarb_HB"/>
</dbReference>
<feature type="modified residue" description="N6-(pyridoxal phosphate)lysine" evidence="12 13">
    <location>
        <position position="141"/>
    </location>
</feature>
<dbReference type="InterPro" id="IPR002985">
    <property type="entry name" value="Arg_decrbxlase"/>
</dbReference>
<accession>A0A4V1IKH3</accession>
<dbReference type="InterPro" id="IPR022657">
    <property type="entry name" value="De-COase2_CS"/>
</dbReference>
<dbReference type="InterPro" id="IPR000183">
    <property type="entry name" value="Orn/DAP/Arg_de-COase"/>
</dbReference>
<dbReference type="Gene3D" id="2.40.37.10">
    <property type="entry name" value="Lyase, Ornithine Decarboxylase, Chain A, domain 1"/>
    <property type="match status" value="1"/>
</dbReference>
<keyword evidence="19" id="KW-1185">Reference proteome</keyword>
<dbReference type="AlphaFoldDB" id="A0A4V1IKH3"/>
<feature type="domain" description="Arginine decarboxylase helical bundle" evidence="16">
    <location>
        <begin position="402"/>
        <end position="469"/>
    </location>
</feature>
<evidence type="ECO:0000256" key="9">
    <source>
        <dbReference type="ARBA" id="ARBA00023066"/>
    </source>
</evidence>
<dbReference type="Proteomes" id="UP000305881">
    <property type="component" value="Chromosome"/>
</dbReference>
<dbReference type="Pfam" id="PF02784">
    <property type="entry name" value="Orn_Arg_deC_N"/>
    <property type="match status" value="1"/>
</dbReference>
<feature type="domain" description="Arginine decarboxylase C-terminal helical" evidence="17">
    <location>
        <begin position="596"/>
        <end position="645"/>
    </location>
</feature>
<dbReference type="SUPFAM" id="SSF51419">
    <property type="entry name" value="PLP-binding barrel"/>
    <property type="match status" value="1"/>
</dbReference>
<evidence type="ECO:0000256" key="14">
    <source>
        <dbReference type="PIRSR" id="PIRSR600183-50"/>
    </source>
</evidence>
<dbReference type="GO" id="GO:0008295">
    <property type="term" value="P:spermidine biosynthetic process"/>
    <property type="evidence" value="ECO:0007669"/>
    <property type="project" value="UniProtKB-UniRule"/>
</dbReference>
<keyword evidence="9 12" id="KW-0745">Spermidine biosynthesis</keyword>
<evidence type="ECO:0000256" key="12">
    <source>
        <dbReference type="HAMAP-Rule" id="MF_01417"/>
    </source>
</evidence>
<evidence type="ECO:0000256" key="13">
    <source>
        <dbReference type="PIRSR" id="PIRSR001336-50"/>
    </source>
</evidence>
<dbReference type="KEGG" id="mbur:EQU24_17915"/>
<dbReference type="PROSITE" id="PS00879">
    <property type="entry name" value="ODR_DC_2_2"/>
    <property type="match status" value="1"/>
</dbReference>
<evidence type="ECO:0000256" key="4">
    <source>
        <dbReference type="ARBA" id="ARBA00008357"/>
    </source>
</evidence>
<comment type="function">
    <text evidence="3 12">Catalyzes the biosynthesis of agmatine from arginine.</text>
</comment>
<dbReference type="GO" id="GO:0046872">
    <property type="term" value="F:metal ion binding"/>
    <property type="evidence" value="ECO:0007669"/>
    <property type="project" value="UniProtKB-KW"/>
</dbReference>
<comment type="cofactor">
    <cofactor evidence="1 12 13">
        <name>pyridoxal 5'-phosphate</name>
        <dbReference type="ChEBI" id="CHEBI:597326"/>
    </cofactor>
</comment>
<evidence type="ECO:0000256" key="5">
    <source>
        <dbReference type="ARBA" id="ARBA00022723"/>
    </source>
</evidence>
<evidence type="ECO:0000256" key="8">
    <source>
        <dbReference type="ARBA" id="ARBA00022898"/>
    </source>
</evidence>
<evidence type="ECO:0000313" key="18">
    <source>
        <dbReference type="EMBL" id="QCW84905.1"/>
    </source>
</evidence>
<dbReference type="EC" id="4.1.1.19" evidence="12"/>
<dbReference type="GO" id="GO:0033388">
    <property type="term" value="P:putrescine biosynthetic process from arginine"/>
    <property type="evidence" value="ECO:0007669"/>
    <property type="project" value="TreeGrafter"/>
</dbReference>
<keyword evidence="7 12" id="KW-0460">Magnesium</keyword>
<dbReference type="Pfam" id="PF17810">
    <property type="entry name" value="Arg_decarb_HB"/>
    <property type="match status" value="1"/>
</dbReference>
<dbReference type="GO" id="GO:0006527">
    <property type="term" value="P:L-arginine catabolic process"/>
    <property type="evidence" value="ECO:0007669"/>
    <property type="project" value="InterPro"/>
</dbReference>
<sequence>MQEHFSALHPCRLFQRGELNIYKIKPILHFKPRKTRVQFKPEPSWTIEQSAQTYGIANWGDGFFSINAAGRVSVKPDPDKNAELDLYEIAQTLKDKNLSLPVLVRFTDILKNRVKQLHDAFGKACATNDYRGTYTPVYPIKVNQQRKVIEGIVAGKQVGLEAGSKPELLAILALSPGLIVCNGYKDRAYIRLALIGLRMGLTVYIVIEKPSELELILDESQKLGIKPLLGVRVRLSSISTGKWQNSGGEKSKFGFHAGEVLQLVERLGNKGLLDTLKLMHFHMGSQIANIHDIKTALKEAGQFYAELHKLGAKIDTVDAGGGLGVDYDGSRSRRDCSINYSVDEYAQNIVRSFAESCAEHGLLHPHIITESGRALTAHHAVLISNVTDIESLDTELDKCDSPFSSHNIAEQYHDAQFNLNEARNAFVQGKHGLVELAEAESEYVQLFRQIKAHLNPNNHSEAAILQELNEKLADKVFCNFSLFQSLPDIWGIDQIFPIMPIHRLDECPSRRAVLQDLTCDSDGRIDHYVDGPNIENTMPLHKIDLNEPYLIGFFMVGAYQEILGDMHNLFGDTHSINIELDADGYHFSDLQEGEHVSDLLDYVHINPEELKEAYRNKLTQSGIGELERYEYEKELEAGLRAYTYLEK</sequence>
<dbReference type="GO" id="GO:0008792">
    <property type="term" value="F:arginine decarboxylase activity"/>
    <property type="evidence" value="ECO:0007669"/>
    <property type="project" value="UniProtKB-UniRule"/>
</dbReference>
<dbReference type="InterPro" id="IPR029066">
    <property type="entry name" value="PLP-binding_barrel"/>
</dbReference>